<feature type="domain" description="Enoyl-CoA hydratase/isomerase" evidence="1">
    <location>
        <begin position="20"/>
        <end position="148"/>
    </location>
</feature>
<evidence type="ECO:0000313" key="2">
    <source>
        <dbReference type="EMBL" id="EKV27720.1"/>
    </source>
</evidence>
<dbReference type="EMBL" id="ANHY01000018">
    <property type="protein sequence ID" value="EKV27720.1"/>
    <property type="molecule type" value="Genomic_DNA"/>
</dbReference>
<sequence>MKSQVADALSQGKPLIFQPAAAGRFFCGGFDLDDLLALPPTEVRDVFADLLTLTRLVFEAPVPVLVLADGHAVGVGGMLALASDRTVLSRRAKIRFPETAIGLGTLSDIVDLLRFRTSGRTAELMAVHARPVTAEQAVALALADSIVDGPGDPLAEMKDLLLGLDLDAFVSAKAACRRGVLAVPVEAQLDAFMAQWMVFRESRTGGTAP</sequence>
<comment type="caution">
    <text evidence="2">The sequence shown here is derived from an EMBL/GenBank/DDBJ whole genome shotgun (WGS) entry which is preliminary data.</text>
</comment>
<dbReference type="Proteomes" id="UP000009881">
    <property type="component" value="Unassembled WGS sequence"/>
</dbReference>
<organism evidence="2 3">
    <name type="scientific">Caenispirillum salinarum AK4</name>
    <dbReference type="NCBI Taxonomy" id="1238182"/>
    <lineage>
        <taxon>Bacteria</taxon>
        <taxon>Pseudomonadati</taxon>
        <taxon>Pseudomonadota</taxon>
        <taxon>Alphaproteobacteria</taxon>
        <taxon>Rhodospirillales</taxon>
        <taxon>Novispirillaceae</taxon>
        <taxon>Caenispirillum</taxon>
    </lineage>
</organism>
<proteinExistence type="predicted"/>
<protein>
    <recommendedName>
        <fullName evidence="1">Enoyl-CoA hydratase/isomerase domain-containing protein</fullName>
    </recommendedName>
</protein>
<dbReference type="CDD" id="cd06558">
    <property type="entry name" value="crotonase-like"/>
    <property type="match status" value="1"/>
</dbReference>
<name>K9GP56_9PROT</name>
<dbReference type="Pfam" id="PF16113">
    <property type="entry name" value="ECH_2"/>
    <property type="match status" value="1"/>
</dbReference>
<evidence type="ECO:0000313" key="3">
    <source>
        <dbReference type="Proteomes" id="UP000009881"/>
    </source>
</evidence>
<dbReference type="AlphaFoldDB" id="K9GP56"/>
<dbReference type="InterPro" id="IPR029045">
    <property type="entry name" value="ClpP/crotonase-like_dom_sf"/>
</dbReference>
<dbReference type="eggNOG" id="COG1024">
    <property type="taxonomic scope" value="Bacteria"/>
</dbReference>
<dbReference type="InterPro" id="IPR045004">
    <property type="entry name" value="ECH_dom"/>
</dbReference>
<evidence type="ECO:0000259" key="1">
    <source>
        <dbReference type="Pfam" id="PF16113"/>
    </source>
</evidence>
<gene>
    <name evidence="2" type="ORF">C882_1315</name>
</gene>
<accession>K9GP56</accession>
<reference evidence="2 3" key="1">
    <citation type="journal article" date="2013" name="Genome Announc.">
        <title>Draft Genome Sequence of an Alphaproteobacterium, Caenispirillum salinarum AK4(T), Isolated from a Solar Saltern.</title>
        <authorList>
            <person name="Khatri I."/>
            <person name="Singh A."/>
            <person name="Korpole S."/>
            <person name="Pinnaka A.K."/>
            <person name="Subramanian S."/>
        </authorList>
    </citation>
    <scope>NUCLEOTIDE SEQUENCE [LARGE SCALE GENOMIC DNA]</scope>
    <source>
        <strain evidence="2 3">AK4</strain>
    </source>
</reference>
<dbReference type="PANTHER" id="PTHR43459:SF1">
    <property type="entry name" value="EG:BACN32G11.4 PROTEIN"/>
    <property type="match status" value="1"/>
</dbReference>
<dbReference type="SUPFAM" id="SSF52096">
    <property type="entry name" value="ClpP/crotonase"/>
    <property type="match status" value="1"/>
</dbReference>
<dbReference type="PANTHER" id="PTHR43459">
    <property type="entry name" value="ENOYL-COA HYDRATASE"/>
    <property type="match status" value="1"/>
</dbReference>
<keyword evidence="3" id="KW-1185">Reference proteome</keyword>
<dbReference type="STRING" id="1238182.C882_1315"/>
<dbReference type="Gene3D" id="3.90.226.10">
    <property type="entry name" value="2-enoyl-CoA Hydratase, Chain A, domain 1"/>
    <property type="match status" value="1"/>
</dbReference>